<keyword evidence="14" id="KW-0449">Lipoprotein</keyword>
<evidence type="ECO:0000256" key="2">
    <source>
        <dbReference type="ARBA" id="ARBA00009450"/>
    </source>
</evidence>
<evidence type="ECO:0000256" key="4">
    <source>
        <dbReference type="ARBA" id="ARBA00022452"/>
    </source>
</evidence>
<protein>
    <submittedName>
        <fullName evidence="17">Polysaccharide biosynthesis/export protein</fullName>
    </submittedName>
</protein>
<evidence type="ECO:0000256" key="7">
    <source>
        <dbReference type="ARBA" id="ARBA00022729"/>
    </source>
</evidence>
<evidence type="ECO:0000256" key="13">
    <source>
        <dbReference type="ARBA" id="ARBA00023237"/>
    </source>
</evidence>
<dbReference type="EMBL" id="MLJW01000100">
    <property type="protein sequence ID" value="OIQ99970.1"/>
    <property type="molecule type" value="Genomic_DNA"/>
</dbReference>
<evidence type="ECO:0000256" key="14">
    <source>
        <dbReference type="ARBA" id="ARBA00023288"/>
    </source>
</evidence>
<evidence type="ECO:0000256" key="12">
    <source>
        <dbReference type="ARBA" id="ARBA00023139"/>
    </source>
</evidence>
<comment type="subcellular location">
    <subcellularLocation>
        <location evidence="1">Cell outer membrane</location>
        <topology evidence="1">Multi-pass membrane protein</topology>
    </subcellularLocation>
</comment>
<proteinExistence type="inferred from homology"/>
<comment type="caution">
    <text evidence="17">The sequence shown here is derived from an EMBL/GenBank/DDBJ whole genome shotgun (WGS) entry which is preliminary data.</text>
</comment>
<gene>
    <name evidence="17" type="ORF">GALL_179860</name>
</gene>
<dbReference type="GO" id="GO:0015288">
    <property type="term" value="F:porin activity"/>
    <property type="evidence" value="ECO:0007669"/>
    <property type="project" value="UniProtKB-KW"/>
</dbReference>
<comment type="similarity">
    <text evidence="2">Belongs to the BexD/CtrA/VexA family.</text>
</comment>
<evidence type="ECO:0000256" key="6">
    <source>
        <dbReference type="ARBA" id="ARBA00022692"/>
    </source>
</evidence>
<evidence type="ECO:0000313" key="17">
    <source>
        <dbReference type="EMBL" id="OIQ99970.1"/>
    </source>
</evidence>
<keyword evidence="6" id="KW-0812">Transmembrane</keyword>
<keyword evidence="7" id="KW-0732">Signal</keyword>
<keyword evidence="10" id="KW-0626">Porin</keyword>
<dbReference type="InterPro" id="IPR049712">
    <property type="entry name" value="Poly_export"/>
</dbReference>
<keyword evidence="11" id="KW-0472">Membrane</keyword>
<evidence type="ECO:0000256" key="11">
    <source>
        <dbReference type="ARBA" id="ARBA00023136"/>
    </source>
</evidence>
<evidence type="ECO:0000259" key="16">
    <source>
        <dbReference type="Pfam" id="PF22461"/>
    </source>
</evidence>
<evidence type="ECO:0000256" key="5">
    <source>
        <dbReference type="ARBA" id="ARBA00022597"/>
    </source>
</evidence>
<name>A0A1J5RWA9_9ZZZZ</name>
<evidence type="ECO:0000259" key="15">
    <source>
        <dbReference type="Pfam" id="PF02563"/>
    </source>
</evidence>
<keyword evidence="4" id="KW-1134">Transmembrane beta strand</keyword>
<dbReference type="GO" id="GO:0006811">
    <property type="term" value="P:monoatomic ion transport"/>
    <property type="evidence" value="ECO:0007669"/>
    <property type="project" value="UniProtKB-KW"/>
</dbReference>
<evidence type="ECO:0000256" key="3">
    <source>
        <dbReference type="ARBA" id="ARBA00022448"/>
    </source>
</evidence>
<evidence type="ECO:0000256" key="8">
    <source>
        <dbReference type="ARBA" id="ARBA00023047"/>
    </source>
</evidence>
<dbReference type="GO" id="GO:0009279">
    <property type="term" value="C:cell outer membrane"/>
    <property type="evidence" value="ECO:0007669"/>
    <property type="project" value="UniProtKB-SubCell"/>
</dbReference>
<dbReference type="PANTHER" id="PTHR33619">
    <property type="entry name" value="POLYSACCHARIDE EXPORT PROTEIN GFCE-RELATED"/>
    <property type="match status" value="1"/>
</dbReference>
<dbReference type="GO" id="GO:0015159">
    <property type="term" value="F:polysaccharide transmembrane transporter activity"/>
    <property type="evidence" value="ECO:0007669"/>
    <property type="project" value="InterPro"/>
</dbReference>
<accession>A0A1J5RWA9</accession>
<dbReference type="AlphaFoldDB" id="A0A1J5RWA9"/>
<keyword evidence="3" id="KW-0813">Transport</keyword>
<dbReference type="GO" id="GO:0046930">
    <property type="term" value="C:pore complex"/>
    <property type="evidence" value="ECO:0007669"/>
    <property type="project" value="UniProtKB-KW"/>
</dbReference>
<sequence length="187" mass="20484">MSKVFFIVFSSLFIYSNFELVYAADKPDVYHLHQGDKILISVWREETLQKEVIVLPDGSVTFPLIGRVEVAGLSTPEVEQSITKKLKTYLPEPIVTVLIVGIDGNRAYVMGKVVHPGSLIISGPTTVLQAISIAGGFEKFADESSIKVIRVKPEGQEILPVDYKDIISGKNISTNIQLKAGDTLVVP</sequence>
<keyword evidence="8" id="KW-0625">Polysaccharide transport</keyword>
<dbReference type="Pfam" id="PF22461">
    <property type="entry name" value="SLBB_2"/>
    <property type="match status" value="1"/>
</dbReference>
<feature type="domain" description="Polysaccharide export protein N-terminal" evidence="15">
    <location>
        <begin position="26"/>
        <end position="99"/>
    </location>
</feature>
<dbReference type="InterPro" id="IPR054765">
    <property type="entry name" value="SLBB_dom"/>
</dbReference>
<keyword evidence="13" id="KW-0998">Cell outer membrane</keyword>
<dbReference type="Gene3D" id="3.30.1950.10">
    <property type="entry name" value="wza like domain"/>
    <property type="match status" value="1"/>
</dbReference>
<keyword evidence="12" id="KW-0564">Palmitate</keyword>
<dbReference type="InterPro" id="IPR003715">
    <property type="entry name" value="Poly_export_N"/>
</dbReference>
<dbReference type="PANTHER" id="PTHR33619:SF3">
    <property type="entry name" value="POLYSACCHARIDE EXPORT PROTEIN GFCE-RELATED"/>
    <property type="match status" value="1"/>
</dbReference>
<evidence type="ECO:0000256" key="10">
    <source>
        <dbReference type="ARBA" id="ARBA00023114"/>
    </source>
</evidence>
<reference evidence="17" key="1">
    <citation type="submission" date="2016-10" db="EMBL/GenBank/DDBJ databases">
        <title>Sequence of Gallionella enrichment culture.</title>
        <authorList>
            <person name="Poehlein A."/>
            <person name="Muehling M."/>
            <person name="Daniel R."/>
        </authorList>
    </citation>
    <scope>NUCLEOTIDE SEQUENCE</scope>
</reference>
<keyword evidence="9" id="KW-0406">Ion transport</keyword>
<dbReference type="Pfam" id="PF02563">
    <property type="entry name" value="Poly_export"/>
    <property type="match status" value="1"/>
</dbReference>
<evidence type="ECO:0000256" key="9">
    <source>
        <dbReference type="ARBA" id="ARBA00023065"/>
    </source>
</evidence>
<dbReference type="Gene3D" id="3.10.560.10">
    <property type="entry name" value="Outer membrane lipoprotein wza domain like"/>
    <property type="match status" value="1"/>
</dbReference>
<keyword evidence="5" id="KW-0762">Sugar transport</keyword>
<feature type="domain" description="SLBB" evidence="16">
    <location>
        <begin position="106"/>
        <end position="186"/>
    </location>
</feature>
<evidence type="ECO:0000256" key="1">
    <source>
        <dbReference type="ARBA" id="ARBA00004571"/>
    </source>
</evidence>
<organism evidence="17">
    <name type="scientific">mine drainage metagenome</name>
    <dbReference type="NCBI Taxonomy" id="410659"/>
    <lineage>
        <taxon>unclassified sequences</taxon>
        <taxon>metagenomes</taxon>
        <taxon>ecological metagenomes</taxon>
    </lineage>
</organism>